<feature type="compositionally biased region" description="Basic and acidic residues" evidence="4">
    <location>
        <begin position="313"/>
        <end position="322"/>
    </location>
</feature>
<comment type="caution">
    <text evidence="6">The sequence shown here is derived from an EMBL/GenBank/DDBJ whole genome shotgun (WGS) entry which is preliminary data.</text>
</comment>
<sequence length="322" mass="37144">MDYPETLPKHPKTESFNLNDPRFTLRSKLAYYHNDEFPLLMHKHDFYELNIIVEGTGRHYLKNKNLPASPGAVFVIPPRVSHGYWMENDEGSIFHLLVDQKLLQKHSSDLNSFDGYSLLFETEPELRKHISSESFFLRLDPLHLKMLTNQMDNLISLSHMRKHEVLFETYAVGLIFYLSALMEKQFNTSAINSDKKNYISIVNSTNYMKQHLSEAFSLEDLAHNAMVSRTCYIEKFKHLFKLTPFEYIRKLRVNHALELLSSTDLSVADIAQACGFSDSAHMIKVFKEDTGLTPTAYRRSVRNKEAVSASDNAADKNKEEAV</sequence>
<dbReference type="InterPro" id="IPR018060">
    <property type="entry name" value="HTH_AraC"/>
</dbReference>
<dbReference type="InterPro" id="IPR009057">
    <property type="entry name" value="Homeodomain-like_sf"/>
</dbReference>
<dbReference type="InterPro" id="IPR003313">
    <property type="entry name" value="AraC-bd"/>
</dbReference>
<dbReference type="SMART" id="SM00342">
    <property type="entry name" value="HTH_ARAC"/>
    <property type="match status" value="1"/>
</dbReference>
<dbReference type="Gene3D" id="2.60.120.10">
    <property type="entry name" value="Jelly Rolls"/>
    <property type="match status" value="1"/>
</dbReference>
<dbReference type="InterPro" id="IPR037923">
    <property type="entry name" value="HTH-like"/>
</dbReference>
<proteinExistence type="predicted"/>
<dbReference type="PROSITE" id="PS01124">
    <property type="entry name" value="HTH_ARAC_FAMILY_2"/>
    <property type="match status" value="1"/>
</dbReference>
<keyword evidence="1" id="KW-0805">Transcription regulation</keyword>
<evidence type="ECO:0000313" key="6">
    <source>
        <dbReference type="EMBL" id="HIZ72038.1"/>
    </source>
</evidence>
<dbReference type="EMBL" id="DXBB01000007">
    <property type="protein sequence ID" value="HIZ72038.1"/>
    <property type="molecule type" value="Genomic_DNA"/>
</dbReference>
<feature type="domain" description="HTH araC/xylS-type" evidence="5">
    <location>
        <begin position="202"/>
        <end position="300"/>
    </location>
</feature>
<accession>A0A9D2JZA6</accession>
<organism evidence="6 7">
    <name type="scientific">Candidatus Gallimonas intestinavium</name>
    <dbReference type="NCBI Taxonomy" id="2838603"/>
    <lineage>
        <taxon>Bacteria</taxon>
        <taxon>Bacillati</taxon>
        <taxon>Bacillota</taxon>
        <taxon>Clostridia</taxon>
        <taxon>Candidatus Gallimonas</taxon>
    </lineage>
</organism>
<keyword evidence="2" id="KW-0238">DNA-binding</keyword>
<dbReference type="GO" id="GO:0003700">
    <property type="term" value="F:DNA-binding transcription factor activity"/>
    <property type="evidence" value="ECO:0007669"/>
    <property type="project" value="InterPro"/>
</dbReference>
<protein>
    <submittedName>
        <fullName evidence="6">Helix-turn-helix domain-containing protein</fullName>
    </submittedName>
</protein>
<dbReference type="InterPro" id="IPR050204">
    <property type="entry name" value="AraC_XylS_family_regulators"/>
</dbReference>
<dbReference type="AlphaFoldDB" id="A0A9D2JZA6"/>
<dbReference type="GO" id="GO:0043565">
    <property type="term" value="F:sequence-specific DNA binding"/>
    <property type="evidence" value="ECO:0007669"/>
    <property type="project" value="InterPro"/>
</dbReference>
<evidence type="ECO:0000256" key="4">
    <source>
        <dbReference type="SAM" id="MobiDB-lite"/>
    </source>
</evidence>
<evidence type="ECO:0000259" key="5">
    <source>
        <dbReference type="PROSITE" id="PS01124"/>
    </source>
</evidence>
<feature type="region of interest" description="Disordered" evidence="4">
    <location>
        <begin position="301"/>
        <end position="322"/>
    </location>
</feature>
<evidence type="ECO:0000256" key="2">
    <source>
        <dbReference type="ARBA" id="ARBA00023125"/>
    </source>
</evidence>
<dbReference type="Proteomes" id="UP000824102">
    <property type="component" value="Unassembled WGS sequence"/>
</dbReference>
<evidence type="ECO:0000256" key="1">
    <source>
        <dbReference type="ARBA" id="ARBA00023015"/>
    </source>
</evidence>
<dbReference type="SUPFAM" id="SSF46689">
    <property type="entry name" value="Homeodomain-like"/>
    <property type="match status" value="1"/>
</dbReference>
<dbReference type="InterPro" id="IPR014710">
    <property type="entry name" value="RmlC-like_jellyroll"/>
</dbReference>
<gene>
    <name evidence="6" type="ORF">H9964_00495</name>
</gene>
<name>A0A9D2JZA6_9FIRM</name>
<evidence type="ECO:0000313" key="7">
    <source>
        <dbReference type="Proteomes" id="UP000824102"/>
    </source>
</evidence>
<keyword evidence="3" id="KW-0804">Transcription</keyword>
<reference evidence="6" key="2">
    <citation type="submission" date="2021-04" db="EMBL/GenBank/DDBJ databases">
        <authorList>
            <person name="Gilroy R."/>
        </authorList>
    </citation>
    <scope>NUCLEOTIDE SEQUENCE</scope>
    <source>
        <strain evidence="6">ChiW7-2402</strain>
    </source>
</reference>
<evidence type="ECO:0000256" key="3">
    <source>
        <dbReference type="ARBA" id="ARBA00023163"/>
    </source>
</evidence>
<dbReference type="PANTHER" id="PTHR46796">
    <property type="entry name" value="HTH-TYPE TRANSCRIPTIONAL ACTIVATOR RHAS-RELATED"/>
    <property type="match status" value="1"/>
</dbReference>
<dbReference type="SUPFAM" id="SSF51215">
    <property type="entry name" value="Regulatory protein AraC"/>
    <property type="match status" value="1"/>
</dbReference>
<dbReference type="Pfam" id="PF12833">
    <property type="entry name" value="HTH_18"/>
    <property type="match status" value="1"/>
</dbReference>
<dbReference type="Gene3D" id="1.10.10.60">
    <property type="entry name" value="Homeodomain-like"/>
    <property type="match status" value="1"/>
</dbReference>
<reference evidence="6" key="1">
    <citation type="journal article" date="2021" name="PeerJ">
        <title>Extensive microbial diversity within the chicken gut microbiome revealed by metagenomics and culture.</title>
        <authorList>
            <person name="Gilroy R."/>
            <person name="Ravi A."/>
            <person name="Getino M."/>
            <person name="Pursley I."/>
            <person name="Horton D.L."/>
            <person name="Alikhan N.F."/>
            <person name="Baker D."/>
            <person name="Gharbi K."/>
            <person name="Hall N."/>
            <person name="Watson M."/>
            <person name="Adriaenssens E.M."/>
            <person name="Foster-Nyarko E."/>
            <person name="Jarju S."/>
            <person name="Secka A."/>
            <person name="Antonio M."/>
            <person name="Oren A."/>
            <person name="Chaudhuri R.R."/>
            <person name="La Ragione R."/>
            <person name="Hildebrand F."/>
            <person name="Pallen M.J."/>
        </authorList>
    </citation>
    <scope>NUCLEOTIDE SEQUENCE</scope>
    <source>
        <strain evidence="6">ChiW7-2402</strain>
    </source>
</reference>
<dbReference type="Pfam" id="PF02311">
    <property type="entry name" value="AraC_binding"/>
    <property type="match status" value="1"/>
</dbReference>